<feature type="transmembrane region" description="Helical" evidence="9">
    <location>
        <begin position="91"/>
        <end position="110"/>
    </location>
</feature>
<keyword evidence="3" id="KW-1003">Cell membrane</keyword>
<proteinExistence type="inferred from homology"/>
<feature type="transmembrane region" description="Helical" evidence="9">
    <location>
        <begin position="237"/>
        <end position="256"/>
    </location>
</feature>
<evidence type="ECO:0000256" key="9">
    <source>
        <dbReference type="SAM" id="Phobius"/>
    </source>
</evidence>
<evidence type="ECO:0000313" key="11">
    <source>
        <dbReference type="Proteomes" id="UP000309174"/>
    </source>
</evidence>
<dbReference type="OrthoDB" id="9807115at2"/>
<dbReference type="GO" id="GO:0005886">
    <property type="term" value="C:plasma membrane"/>
    <property type="evidence" value="ECO:0007669"/>
    <property type="project" value="UniProtKB-SubCell"/>
</dbReference>
<reference evidence="10 11" key="1">
    <citation type="submission" date="2019-05" db="EMBL/GenBank/DDBJ databases">
        <title>Draft genome sequence of Actinomadura sp. 14C53.</title>
        <authorList>
            <person name="Saricaoglu S."/>
            <person name="Isik K."/>
        </authorList>
    </citation>
    <scope>NUCLEOTIDE SEQUENCE [LARGE SCALE GENOMIC DNA]</scope>
    <source>
        <strain evidence="10 11">14C53</strain>
    </source>
</reference>
<protein>
    <submittedName>
        <fullName evidence="10">Branched-chain amino acid ABC transporter permease</fullName>
    </submittedName>
</protein>
<organism evidence="10 11">
    <name type="scientific">Actinomadura soli</name>
    <dbReference type="NCBI Taxonomy" id="2508997"/>
    <lineage>
        <taxon>Bacteria</taxon>
        <taxon>Bacillati</taxon>
        <taxon>Actinomycetota</taxon>
        <taxon>Actinomycetes</taxon>
        <taxon>Streptosporangiales</taxon>
        <taxon>Thermomonosporaceae</taxon>
        <taxon>Actinomadura</taxon>
    </lineage>
</organism>
<feature type="transmembrane region" description="Helical" evidence="9">
    <location>
        <begin position="212"/>
        <end position="230"/>
    </location>
</feature>
<comment type="subcellular location">
    <subcellularLocation>
        <location evidence="1">Cell membrane</location>
        <topology evidence="1">Multi-pass membrane protein</topology>
    </subcellularLocation>
</comment>
<feature type="transmembrane region" description="Helical" evidence="9">
    <location>
        <begin position="185"/>
        <end position="206"/>
    </location>
</feature>
<keyword evidence="5" id="KW-0029">Amino-acid transport</keyword>
<dbReference type="Pfam" id="PF02653">
    <property type="entry name" value="BPD_transp_2"/>
    <property type="match status" value="1"/>
</dbReference>
<dbReference type="GO" id="GO:0006865">
    <property type="term" value="P:amino acid transport"/>
    <property type="evidence" value="ECO:0007669"/>
    <property type="project" value="UniProtKB-KW"/>
</dbReference>
<dbReference type="PANTHER" id="PTHR11795:SF445">
    <property type="entry name" value="AMINO ACID ABC TRANSPORTER PERMEASE PROTEIN"/>
    <property type="match status" value="1"/>
</dbReference>
<evidence type="ECO:0000256" key="4">
    <source>
        <dbReference type="ARBA" id="ARBA00022692"/>
    </source>
</evidence>
<name>A0A5C4J6Y7_9ACTN</name>
<dbReference type="CDD" id="cd06582">
    <property type="entry name" value="TM_PBP1_LivH_like"/>
    <property type="match status" value="1"/>
</dbReference>
<feature type="transmembrane region" description="Helical" evidence="9">
    <location>
        <begin position="12"/>
        <end position="37"/>
    </location>
</feature>
<feature type="transmembrane region" description="Helical" evidence="9">
    <location>
        <begin position="262"/>
        <end position="279"/>
    </location>
</feature>
<evidence type="ECO:0000256" key="1">
    <source>
        <dbReference type="ARBA" id="ARBA00004651"/>
    </source>
</evidence>
<comment type="caution">
    <text evidence="10">The sequence shown here is derived from an EMBL/GenBank/DDBJ whole genome shotgun (WGS) entry which is preliminary data.</text>
</comment>
<keyword evidence="11" id="KW-1185">Reference proteome</keyword>
<evidence type="ECO:0000256" key="5">
    <source>
        <dbReference type="ARBA" id="ARBA00022970"/>
    </source>
</evidence>
<feature type="transmembrane region" description="Helical" evidence="9">
    <location>
        <begin position="140"/>
        <end position="164"/>
    </location>
</feature>
<dbReference type="InterPro" id="IPR052157">
    <property type="entry name" value="BCAA_transport_permease"/>
</dbReference>
<dbReference type="GO" id="GO:0022857">
    <property type="term" value="F:transmembrane transporter activity"/>
    <property type="evidence" value="ECO:0007669"/>
    <property type="project" value="InterPro"/>
</dbReference>
<keyword evidence="4 9" id="KW-0812">Transmembrane</keyword>
<evidence type="ECO:0000256" key="8">
    <source>
        <dbReference type="ARBA" id="ARBA00037998"/>
    </source>
</evidence>
<evidence type="ECO:0000313" key="10">
    <source>
        <dbReference type="EMBL" id="TMQ93648.1"/>
    </source>
</evidence>
<dbReference type="Proteomes" id="UP000309174">
    <property type="component" value="Unassembled WGS sequence"/>
</dbReference>
<sequence length="293" mass="29862">MSAVAQNLVNALSLGSLYALIALGIALLFSIMGLINFAHGELIMIGGYALVWFAALPFAMTAVLVAAVVIGCGLAMERLAFRSVRGASGETLLMTSFALSLLVQGGVLLFEGANPKSADVLGSLGASVEVAGLSVGKLDFAIIGVTAVLLLGLAWFLRATSLGVQMRAAAEDFRTARALGVRADLVVATAFGVSGAFAAIAAIFLVASTGSLTPGMGLRPVLVGFVAIVLGGLGRLWAAALGAYVLALLTVMLQAYLPGGVAPYQDALVYLGIVMILMFRPHGIAGRPGAVRV</sequence>
<dbReference type="PANTHER" id="PTHR11795">
    <property type="entry name" value="BRANCHED-CHAIN AMINO ACID TRANSPORT SYSTEM PERMEASE PROTEIN LIVH"/>
    <property type="match status" value="1"/>
</dbReference>
<evidence type="ECO:0000256" key="7">
    <source>
        <dbReference type="ARBA" id="ARBA00023136"/>
    </source>
</evidence>
<keyword evidence="2" id="KW-0813">Transport</keyword>
<dbReference type="InterPro" id="IPR001851">
    <property type="entry name" value="ABC_transp_permease"/>
</dbReference>
<dbReference type="EMBL" id="VCKW01000141">
    <property type="protein sequence ID" value="TMQ93648.1"/>
    <property type="molecule type" value="Genomic_DNA"/>
</dbReference>
<accession>A0A5C4J6Y7</accession>
<evidence type="ECO:0000256" key="6">
    <source>
        <dbReference type="ARBA" id="ARBA00022989"/>
    </source>
</evidence>
<keyword evidence="6 9" id="KW-1133">Transmembrane helix</keyword>
<gene>
    <name evidence="10" type="ORF">ETD83_24935</name>
</gene>
<dbReference type="AlphaFoldDB" id="A0A5C4J6Y7"/>
<evidence type="ECO:0000256" key="3">
    <source>
        <dbReference type="ARBA" id="ARBA00022475"/>
    </source>
</evidence>
<feature type="transmembrane region" description="Helical" evidence="9">
    <location>
        <begin position="49"/>
        <end position="70"/>
    </location>
</feature>
<comment type="similarity">
    <text evidence="8">Belongs to the binding-protein-dependent transport system permease family. LivHM subfamily.</text>
</comment>
<keyword evidence="7 9" id="KW-0472">Membrane</keyword>
<evidence type="ECO:0000256" key="2">
    <source>
        <dbReference type="ARBA" id="ARBA00022448"/>
    </source>
</evidence>